<sequence length="58" mass="6838">MKITETPIRLRRDGSIDTAYYMQRGRVLRSQAAHDLVTARQETTRARHRGWLWGMLPI</sequence>
<organism evidence="1 2">
    <name type="scientific">Ponticoccus alexandrii</name>
    <dbReference type="NCBI Taxonomy" id="1943633"/>
    <lineage>
        <taxon>Bacteria</taxon>
        <taxon>Pseudomonadati</taxon>
        <taxon>Pseudomonadota</taxon>
        <taxon>Alphaproteobacteria</taxon>
        <taxon>Rhodobacterales</taxon>
        <taxon>Roseobacteraceae</taxon>
        <taxon>Ponticoccus</taxon>
    </lineage>
</organism>
<reference evidence="1 2" key="1">
    <citation type="submission" date="2019-12" db="EMBL/GenBank/DDBJ databases">
        <title>Complete Genome Sequence of a Quorum-Sensing Bacterium,Rhodobacteraceae bacterium C31, Isolated from a marine microalgae symbiotic bacteria.</title>
        <authorList>
            <person name="Zhang Y."/>
        </authorList>
    </citation>
    <scope>NUCLEOTIDE SEQUENCE [LARGE SCALE GENOMIC DNA]</scope>
    <source>
        <strain evidence="1 2">C31</strain>
    </source>
</reference>
<keyword evidence="2" id="KW-1185">Reference proteome</keyword>
<dbReference type="EMBL" id="CP047166">
    <property type="protein sequence ID" value="QRF66720.1"/>
    <property type="molecule type" value="Genomic_DNA"/>
</dbReference>
<gene>
    <name evidence="1" type="ORF">GQA70_10600</name>
</gene>
<dbReference type="Proteomes" id="UP000596387">
    <property type="component" value="Chromosome"/>
</dbReference>
<proteinExistence type="predicted"/>
<evidence type="ECO:0000313" key="1">
    <source>
        <dbReference type="EMBL" id="QRF66720.1"/>
    </source>
</evidence>
<name>A0ABX7F856_9RHOB</name>
<dbReference type="RefSeq" id="WP_023850644.1">
    <property type="nucleotide sequence ID" value="NZ_CP047166.1"/>
</dbReference>
<protein>
    <submittedName>
        <fullName evidence="1">Uncharacterized protein</fullName>
    </submittedName>
</protein>
<evidence type="ECO:0000313" key="2">
    <source>
        <dbReference type="Proteomes" id="UP000596387"/>
    </source>
</evidence>
<accession>A0ABX7F856</accession>